<evidence type="ECO:0000313" key="1">
    <source>
        <dbReference type="EMBL" id="CAG8444279.1"/>
    </source>
</evidence>
<proteinExistence type="predicted"/>
<evidence type="ECO:0000313" key="2">
    <source>
        <dbReference type="Proteomes" id="UP000789860"/>
    </source>
</evidence>
<dbReference type="Proteomes" id="UP000789860">
    <property type="component" value="Unassembled WGS sequence"/>
</dbReference>
<protein>
    <submittedName>
        <fullName evidence="1">2393_t:CDS:1</fullName>
    </submittedName>
</protein>
<comment type="caution">
    <text evidence="1">The sequence shown here is derived from an EMBL/GenBank/DDBJ whole genome shotgun (WGS) entry which is preliminary data.</text>
</comment>
<keyword evidence="2" id="KW-1185">Reference proteome</keyword>
<gene>
    <name evidence="1" type="ORF">SCALOS_LOCUS828</name>
</gene>
<dbReference type="EMBL" id="CAJVPM010000427">
    <property type="protein sequence ID" value="CAG8444279.1"/>
    <property type="molecule type" value="Genomic_DNA"/>
</dbReference>
<name>A0ACA9JZP0_9GLOM</name>
<reference evidence="1" key="1">
    <citation type="submission" date="2021-06" db="EMBL/GenBank/DDBJ databases">
        <authorList>
            <person name="Kallberg Y."/>
            <person name="Tangrot J."/>
            <person name="Rosling A."/>
        </authorList>
    </citation>
    <scope>NUCLEOTIDE SEQUENCE</scope>
    <source>
        <strain evidence="1">AU212A</strain>
    </source>
</reference>
<sequence>MWLLPATLLAKYSKGLRRSGREKSVKILDEPTQVFILKKYPVEELITKARFYYRSNAKKKANKFNILMCWTKNLVKTLGDRINYLKEEARKTDIQDCWYARLSIVCHIRTRNNNNDNAVLENYQEAIGCLNLSLSRIRRELRRAKDGEVDVLRDEVDEFMRERDALRQYILATFRGPAQPWFTYC</sequence>
<accession>A0ACA9JZP0</accession>
<organism evidence="1 2">
    <name type="scientific">Scutellospora calospora</name>
    <dbReference type="NCBI Taxonomy" id="85575"/>
    <lineage>
        <taxon>Eukaryota</taxon>
        <taxon>Fungi</taxon>
        <taxon>Fungi incertae sedis</taxon>
        <taxon>Mucoromycota</taxon>
        <taxon>Glomeromycotina</taxon>
        <taxon>Glomeromycetes</taxon>
        <taxon>Diversisporales</taxon>
        <taxon>Gigasporaceae</taxon>
        <taxon>Scutellospora</taxon>
    </lineage>
</organism>